<dbReference type="STRING" id="1160509.A0A3N4IHJ5"/>
<organism evidence="2 3">
    <name type="scientific">Ascobolus immersus RN42</name>
    <dbReference type="NCBI Taxonomy" id="1160509"/>
    <lineage>
        <taxon>Eukaryota</taxon>
        <taxon>Fungi</taxon>
        <taxon>Dikarya</taxon>
        <taxon>Ascomycota</taxon>
        <taxon>Pezizomycotina</taxon>
        <taxon>Pezizomycetes</taxon>
        <taxon>Pezizales</taxon>
        <taxon>Ascobolaceae</taxon>
        <taxon>Ascobolus</taxon>
    </lineage>
</organism>
<name>A0A3N4IHJ5_ASCIM</name>
<evidence type="ECO:0000256" key="1">
    <source>
        <dbReference type="SAM" id="MobiDB-lite"/>
    </source>
</evidence>
<gene>
    <name evidence="2" type="ORF">BJ508DRAFT_374917</name>
</gene>
<sequence length="426" mass="46673">MAAPPPPPRRAAGNHTRVSSVDERRVTSPRRRTVGPLDLEDPLSLSEAASPIPSPRPPGATSPAPPAHPLQTPQPTPSITSPLPLAQDFSHLLNPTHFLPLSPLTLPLRPQPPPETPLTELLSLGHFRAAAIKAASLLLSTNPTDYPTIFELWYIRLSCLTLIGATAIAAQEVKHLEDLTSSGYKDPRTGRCLVLWELRVLAVRLQSIGFDDWRSGISKLFELGREGRSEYRRCVVAKDAEGCKRWEARLWDLGVRVGGMLVEMGSWEGAVVHLKGMIKGDGGEGDRRLSEMVALVYLRVGDVVKAEAYVEEGVLSVLRLMVEGLWEEAAAGWRGLIEEAEGKDEKKGLEMYQQNLAVCLFYRGLVKEAQAVLEGLVDAGQAFHTLTFNLSAIYEVCNNDARPLKVQLAEKVAQHGRELPSASFKS</sequence>
<feature type="compositionally biased region" description="Pro residues" evidence="1">
    <location>
        <begin position="52"/>
        <end position="76"/>
    </location>
</feature>
<evidence type="ECO:0000313" key="3">
    <source>
        <dbReference type="Proteomes" id="UP000275078"/>
    </source>
</evidence>
<dbReference type="EMBL" id="ML119663">
    <property type="protein sequence ID" value="RPA83661.1"/>
    <property type="molecule type" value="Genomic_DNA"/>
</dbReference>
<evidence type="ECO:0000313" key="2">
    <source>
        <dbReference type="EMBL" id="RPA83661.1"/>
    </source>
</evidence>
<accession>A0A3N4IHJ5</accession>
<dbReference type="PANTHER" id="PTHR21581:SF6">
    <property type="entry name" value="TRAFFICKING PROTEIN PARTICLE COMPLEX SUBUNIT 12"/>
    <property type="match status" value="1"/>
</dbReference>
<dbReference type="GO" id="GO:0030008">
    <property type="term" value="C:TRAPP complex"/>
    <property type="evidence" value="ECO:0007669"/>
    <property type="project" value="TreeGrafter"/>
</dbReference>
<dbReference type="OrthoDB" id="428342at2759"/>
<keyword evidence="3" id="KW-1185">Reference proteome</keyword>
<protein>
    <recommendedName>
        <fullName evidence="4">TPR-like protein</fullName>
    </recommendedName>
</protein>
<dbReference type="PANTHER" id="PTHR21581">
    <property type="entry name" value="D-ALANYL-D-ALANINE CARBOXYPEPTIDASE"/>
    <property type="match status" value="1"/>
</dbReference>
<proteinExistence type="predicted"/>
<dbReference type="AlphaFoldDB" id="A0A3N4IHJ5"/>
<evidence type="ECO:0008006" key="4">
    <source>
        <dbReference type="Google" id="ProtNLM"/>
    </source>
</evidence>
<dbReference type="GO" id="GO:0005794">
    <property type="term" value="C:Golgi apparatus"/>
    <property type="evidence" value="ECO:0007669"/>
    <property type="project" value="TreeGrafter"/>
</dbReference>
<dbReference type="Proteomes" id="UP000275078">
    <property type="component" value="Unassembled WGS sequence"/>
</dbReference>
<reference evidence="2 3" key="1">
    <citation type="journal article" date="2018" name="Nat. Ecol. Evol.">
        <title>Pezizomycetes genomes reveal the molecular basis of ectomycorrhizal truffle lifestyle.</title>
        <authorList>
            <person name="Murat C."/>
            <person name="Payen T."/>
            <person name="Noel B."/>
            <person name="Kuo A."/>
            <person name="Morin E."/>
            <person name="Chen J."/>
            <person name="Kohler A."/>
            <person name="Krizsan K."/>
            <person name="Balestrini R."/>
            <person name="Da Silva C."/>
            <person name="Montanini B."/>
            <person name="Hainaut M."/>
            <person name="Levati E."/>
            <person name="Barry K.W."/>
            <person name="Belfiori B."/>
            <person name="Cichocki N."/>
            <person name="Clum A."/>
            <person name="Dockter R.B."/>
            <person name="Fauchery L."/>
            <person name="Guy J."/>
            <person name="Iotti M."/>
            <person name="Le Tacon F."/>
            <person name="Lindquist E.A."/>
            <person name="Lipzen A."/>
            <person name="Malagnac F."/>
            <person name="Mello A."/>
            <person name="Molinier V."/>
            <person name="Miyauchi S."/>
            <person name="Poulain J."/>
            <person name="Riccioni C."/>
            <person name="Rubini A."/>
            <person name="Sitrit Y."/>
            <person name="Splivallo R."/>
            <person name="Traeger S."/>
            <person name="Wang M."/>
            <person name="Zifcakova L."/>
            <person name="Wipf D."/>
            <person name="Zambonelli A."/>
            <person name="Paolocci F."/>
            <person name="Nowrousian M."/>
            <person name="Ottonello S."/>
            <person name="Baldrian P."/>
            <person name="Spatafora J.W."/>
            <person name="Henrissat B."/>
            <person name="Nagy L.G."/>
            <person name="Aury J.M."/>
            <person name="Wincker P."/>
            <person name="Grigoriev I.V."/>
            <person name="Bonfante P."/>
            <person name="Martin F.M."/>
        </authorList>
    </citation>
    <scope>NUCLEOTIDE SEQUENCE [LARGE SCALE GENOMIC DNA]</scope>
    <source>
        <strain evidence="2 3">RN42</strain>
    </source>
</reference>
<feature type="region of interest" description="Disordered" evidence="1">
    <location>
        <begin position="1"/>
        <end position="84"/>
    </location>
</feature>